<dbReference type="EMBL" id="CM000765">
    <property type="protein sequence ID" value="OQU81915.1"/>
    <property type="molecule type" value="Genomic_DNA"/>
</dbReference>
<dbReference type="AlphaFoldDB" id="A0A1Z5REN9"/>
<sequence>MVCIGFCCFISSYGYGVNVMHRGNKSCRETVLRREQNALQASPIHGLSAHMFIFFSRTHRRVVYHYIILLEEKGVRNLEYNTH</sequence>
<reference evidence="1 2" key="1">
    <citation type="journal article" date="2009" name="Nature">
        <title>The Sorghum bicolor genome and the diversification of grasses.</title>
        <authorList>
            <person name="Paterson A.H."/>
            <person name="Bowers J.E."/>
            <person name="Bruggmann R."/>
            <person name="Dubchak I."/>
            <person name="Grimwood J."/>
            <person name="Gundlach H."/>
            <person name="Haberer G."/>
            <person name="Hellsten U."/>
            <person name="Mitros T."/>
            <person name="Poliakov A."/>
            <person name="Schmutz J."/>
            <person name="Spannagl M."/>
            <person name="Tang H."/>
            <person name="Wang X."/>
            <person name="Wicker T."/>
            <person name="Bharti A.K."/>
            <person name="Chapman J."/>
            <person name="Feltus F.A."/>
            <person name="Gowik U."/>
            <person name="Grigoriev I.V."/>
            <person name="Lyons E."/>
            <person name="Maher C.A."/>
            <person name="Martis M."/>
            <person name="Narechania A."/>
            <person name="Otillar R.P."/>
            <person name="Penning B.W."/>
            <person name="Salamov A.A."/>
            <person name="Wang Y."/>
            <person name="Zhang L."/>
            <person name="Carpita N.C."/>
            <person name="Freeling M."/>
            <person name="Gingle A.R."/>
            <person name="Hash C.T."/>
            <person name="Keller B."/>
            <person name="Klein P."/>
            <person name="Kresovich S."/>
            <person name="McCann M.C."/>
            <person name="Ming R."/>
            <person name="Peterson D.G."/>
            <person name="Mehboob-ur-Rahman"/>
            <person name="Ware D."/>
            <person name="Westhoff P."/>
            <person name="Mayer K.F."/>
            <person name="Messing J."/>
            <person name="Rokhsar D.S."/>
        </authorList>
    </citation>
    <scope>NUCLEOTIDE SEQUENCE [LARGE SCALE GENOMIC DNA]</scope>
    <source>
        <strain evidence="2">cv. BTx623</strain>
    </source>
</reference>
<name>A0A1Z5REN9_SORBI</name>
<dbReference type="Proteomes" id="UP000000768">
    <property type="component" value="Chromosome 6"/>
</dbReference>
<dbReference type="Gramene" id="OQU81915">
    <property type="protein sequence ID" value="OQU81915"/>
    <property type="gene ID" value="SORBI_3006G140450"/>
</dbReference>
<organism evidence="1 2">
    <name type="scientific">Sorghum bicolor</name>
    <name type="common">Sorghum</name>
    <name type="synonym">Sorghum vulgare</name>
    <dbReference type="NCBI Taxonomy" id="4558"/>
    <lineage>
        <taxon>Eukaryota</taxon>
        <taxon>Viridiplantae</taxon>
        <taxon>Streptophyta</taxon>
        <taxon>Embryophyta</taxon>
        <taxon>Tracheophyta</taxon>
        <taxon>Spermatophyta</taxon>
        <taxon>Magnoliopsida</taxon>
        <taxon>Liliopsida</taxon>
        <taxon>Poales</taxon>
        <taxon>Poaceae</taxon>
        <taxon>PACMAD clade</taxon>
        <taxon>Panicoideae</taxon>
        <taxon>Andropogonodae</taxon>
        <taxon>Andropogoneae</taxon>
        <taxon>Sorghinae</taxon>
        <taxon>Sorghum</taxon>
    </lineage>
</organism>
<gene>
    <name evidence="1" type="ORF">SORBI_3006G140450</name>
</gene>
<evidence type="ECO:0000313" key="2">
    <source>
        <dbReference type="Proteomes" id="UP000000768"/>
    </source>
</evidence>
<evidence type="ECO:0000313" key="1">
    <source>
        <dbReference type="EMBL" id="OQU81915.1"/>
    </source>
</evidence>
<accession>A0A1Z5REN9</accession>
<reference evidence="2" key="2">
    <citation type="journal article" date="2018" name="Plant J.">
        <title>The Sorghum bicolor reference genome: improved assembly, gene annotations, a transcriptome atlas, and signatures of genome organization.</title>
        <authorList>
            <person name="McCormick R.F."/>
            <person name="Truong S.K."/>
            <person name="Sreedasyam A."/>
            <person name="Jenkins J."/>
            <person name="Shu S."/>
            <person name="Sims D."/>
            <person name="Kennedy M."/>
            <person name="Amirebrahimi M."/>
            <person name="Weers B.D."/>
            <person name="McKinley B."/>
            <person name="Mattison A."/>
            <person name="Morishige D.T."/>
            <person name="Grimwood J."/>
            <person name="Schmutz J."/>
            <person name="Mullet J.E."/>
        </authorList>
    </citation>
    <scope>NUCLEOTIDE SEQUENCE [LARGE SCALE GENOMIC DNA]</scope>
    <source>
        <strain evidence="2">cv. BTx623</strain>
    </source>
</reference>
<protein>
    <submittedName>
        <fullName evidence="1">Uncharacterized protein</fullName>
    </submittedName>
</protein>
<dbReference type="InParanoid" id="A0A1Z5REN9"/>
<proteinExistence type="predicted"/>
<keyword evidence="2" id="KW-1185">Reference proteome</keyword>